<keyword evidence="3" id="KW-0732">Signal</keyword>
<dbReference type="RefSeq" id="WP_068692539.1">
    <property type="nucleotide sequence ID" value="NZ_CP063196.1"/>
</dbReference>
<dbReference type="AlphaFoldDB" id="A0AA97LXI2"/>
<gene>
    <name evidence="4" type="ORF">NI17_001930</name>
</gene>
<feature type="transmembrane region" description="Helical" evidence="2">
    <location>
        <begin position="160"/>
        <end position="181"/>
    </location>
</feature>
<dbReference type="EMBL" id="CP063196">
    <property type="protein sequence ID" value="UOE20037.1"/>
    <property type="molecule type" value="Genomic_DNA"/>
</dbReference>
<proteinExistence type="predicted"/>
<keyword evidence="5" id="KW-1185">Reference proteome</keyword>
<sequence>MRVRTAFGIAVVAAVLVAGAGTATADSAITVFPPEAEPGSPIIVQVSCSGGARWVEYTSPAFSTVLRVTLDGADSEERIVLKEGLEPGDYQIRGECGASDSSRVLYSSVTVVGKDGGNDREDAPASSSGLAVPPPTPTPSGAPQTGGGGLHRPADPAVPLAALAVGLLLVSGAGLLSYRCVVRHVD</sequence>
<evidence type="ECO:0000313" key="4">
    <source>
        <dbReference type="EMBL" id="UOE20037.1"/>
    </source>
</evidence>
<evidence type="ECO:0000256" key="1">
    <source>
        <dbReference type="SAM" id="MobiDB-lite"/>
    </source>
</evidence>
<dbReference type="KEGG" id="thao:NI17_001930"/>
<name>A0AA97LXI2_9ACTN</name>
<keyword evidence="2" id="KW-1133">Transmembrane helix</keyword>
<organism evidence="4 5">
    <name type="scientific">Thermobifida halotolerans</name>
    <dbReference type="NCBI Taxonomy" id="483545"/>
    <lineage>
        <taxon>Bacteria</taxon>
        <taxon>Bacillati</taxon>
        <taxon>Actinomycetota</taxon>
        <taxon>Actinomycetes</taxon>
        <taxon>Streptosporangiales</taxon>
        <taxon>Nocardiopsidaceae</taxon>
        <taxon>Thermobifida</taxon>
    </lineage>
</organism>
<dbReference type="Proteomes" id="UP000265719">
    <property type="component" value="Chromosome"/>
</dbReference>
<feature type="region of interest" description="Disordered" evidence="1">
    <location>
        <begin position="112"/>
        <end position="153"/>
    </location>
</feature>
<reference evidence="4" key="1">
    <citation type="submission" date="2020-10" db="EMBL/GenBank/DDBJ databases">
        <title>De novo genome project of the cellulose decomposer Thermobifida halotolerans type strain.</title>
        <authorList>
            <person name="Nagy I."/>
            <person name="Horvath B."/>
            <person name="Kukolya J."/>
            <person name="Nagy I."/>
            <person name="Orsini M."/>
        </authorList>
    </citation>
    <scope>NUCLEOTIDE SEQUENCE</scope>
    <source>
        <strain evidence="4">DSM 44931</strain>
    </source>
</reference>
<evidence type="ECO:0000256" key="3">
    <source>
        <dbReference type="SAM" id="SignalP"/>
    </source>
</evidence>
<feature type="signal peptide" evidence="3">
    <location>
        <begin position="1"/>
        <end position="25"/>
    </location>
</feature>
<keyword evidence="2" id="KW-0472">Membrane</keyword>
<evidence type="ECO:0000256" key="2">
    <source>
        <dbReference type="SAM" id="Phobius"/>
    </source>
</evidence>
<feature type="chain" id="PRO_5041639450" evidence="3">
    <location>
        <begin position="26"/>
        <end position="186"/>
    </location>
</feature>
<keyword evidence="2" id="KW-0812">Transmembrane</keyword>
<evidence type="ECO:0000313" key="5">
    <source>
        <dbReference type="Proteomes" id="UP000265719"/>
    </source>
</evidence>
<protein>
    <submittedName>
        <fullName evidence="4">Uncharacterized protein</fullName>
    </submittedName>
</protein>
<accession>A0AA97LXI2</accession>